<dbReference type="AlphaFoldDB" id="A0AAD7HMT5"/>
<organism evidence="1 2">
    <name type="scientific">Mycena maculata</name>
    <dbReference type="NCBI Taxonomy" id="230809"/>
    <lineage>
        <taxon>Eukaryota</taxon>
        <taxon>Fungi</taxon>
        <taxon>Dikarya</taxon>
        <taxon>Basidiomycota</taxon>
        <taxon>Agaricomycotina</taxon>
        <taxon>Agaricomycetes</taxon>
        <taxon>Agaricomycetidae</taxon>
        <taxon>Agaricales</taxon>
        <taxon>Marasmiineae</taxon>
        <taxon>Mycenaceae</taxon>
        <taxon>Mycena</taxon>
    </lineage>
</organism>
<dbReference type="SUPFAM" id="SSF52047">
    <property type="entry name" value="RNI-like"/>
    <property type="match status" value="1"/>
</dbReference>
<name>A0AAD7HMT5_9AGAR</name>
<dbReference type="Gene3D" id="3.80.10.10">
    <property type="entry name" value="Ribonuclease Inhibitor"/>
    <property type="match status" value="1"/>
</dbReference>
<evidence type="ECO:0000313" key="2">
    <source>
        <dbReference type="Proteomes" id="UP001215280"/>
    </source>
</evidence>
<comment type="caution">
    <text evidence="1">The sequence shown here is derived from an EMBL/GenBank/DDBJ whole genome shotgun (WGS) entry which is preliminary data.</text>
</comment>
<dbReference type="Proteomes" id="UP001215280">
    <property type="component" value="Unassembled WGS sequence"/>
</dbReference>
<dbReference type="EMBL" id="JARJLG010000247">
    <property type="protein sequence ID" value="KAJ7723468.1"/>
    <property type="molecule type" value="Genomic_DNA"/>
</dbReference>
<evidence type="ECO:0000313" key="1">
    <source>
        <dbReference type="EMBL" id="KAJ7723468.1"/>
    </source>
</evidence>
<evidence type="ECO:0008006" key="3">
    <source>
        <dbReference type="Google" id="ProtNLM"/>
    </source>
</evidence>
<protein>
    <recommendedName>
        <fullName evidence="3">F-box domain-containing protein</fullName>
    </recommendedName>
</protein>
<reference evidence="1" key="1">
    <citation type="submission" date="2023-03" db="EMBL/GenBank/DDBJ databases">
        <title>Massive genome expansion in bonnet fungi (Mycena s.s.) driven by repeated elements and novel gene families across ecological guilds.</title>
        <authorList>
            <consortium name="Lawrence Berkeley National Laboratory"/>
            <person name="Harder C.B."/>
            <person name="Miyauchi S."/>
            <person name="Viragh M."/>
            <person name="Kuo A."/>
            <person name="Thoen E."/>
            <person name="Andreopoulos B."/>
            <person name="Lu D."/>
            <person name="Skrede I."/>
            <person name="Drula E."/>
            <person name="Henrissat B."/>
            <person name="Morin E."/>
            <person name="Kohler A."/>
            <person name="Barry K."/>
            <person name="LaButti K."/>
            <person name="Morin E."/>
            <person name="Salamov A."/>
            <person name="Lipzen A."/>
            <person name="Mereny Z."/>
            <person name="Hegedus B."/>
            <person name="Baldrian P."/>
            <person name="Stursova M."/>
            <person name="Weitz H."/>
            <person name="Taylor A."/>
            <person name="Grigoriev I.V."/>
            <person name="Nagy L.G."/>
            <person name="Martin F."/>
            <person name="Kauserud H."/>
        </authorList>
    </citation>
    <scope>NUCLEOTIDE SEQUENCE</scope>
    <source>
        <strain evidence="1">CBHHK188m</strain>
    </source>
</reference>
<sequence>MLLTRVPVPSELLTEIFRFCGPFSNGRYWDGLLIRQSPWVLSHVCRRWRVTVLSTPMLWCMFSIDLSLSRTWQASEGVLQLTSLFLERSGHCSISLAIYGDNSPQNRPILEALMSTSDRWEDLRIFSDSAFTQALSPIRGHISRLRRLEVHRDDRPIRIDAFADAPHLHHAVLSYDPWMSVILPWKQLTEFQTAYCEVGTILTTLRELVNLVTLTLDRLDPEDSDVTVQPFHLLRLRTLSITAEGAERHPGDLLDHLILPALVCLTVDSEGITICPHLTALIDRSECVLESLTLSIDDTFDISIAAVLGSTPGLTYLSLCGLRVSDELFARLMSTEPVLAPLLASLTLRAQFSQEFLLLLVTSRFAPRESEPGRALKELRISLDVMDLEAFFADRMLDFNDMGFHVELLR</sequence>
<gene>
    <name evidence="1" type="ORF">DFH07DRAFT_759503</name>
</gene>
<accession>A0AAD7HMT5</accession>
<proteinExistence type="predicted"/>
<keyword evidence="2" id="KW-1185">Reference proteome</keyword>
<dbReference type="InterPro" id="IPR032675">
    <property type="entry name" value="LRR_dom_sf"/>
</dbReference>